<reference evidence="1" key="1">
    <citation type="journal article" date="2020" name="Nature">
        <title>Giant virus diversity and host interactions through global metagenomics.</title>
        <authorList>
            <person name="Schulz F."/>
            <person name="Roux S."/>
            <person name="Paez-Espino D."/>
            <person name="Jungbluth S."/>
            <person name="Walsh D.A."/>
            <person name="Denef V.J."/>
            <person name="McMahon K.D."/>
            <person name="Konstantinidis K.T."/>
            <person name="Eloe-Fadrosh E.A."/>
            <person name="Kyrpides N.C."/>
            <person name="Woyke T."/>
        </authorList>
    </citation>
    <scope>NUCLEOTIDE SEQUENCE</scope>
    <source>
        <strain evidence="1">GVMAG-M-3300023179-138</strain>
    </source>
</reference>
<proteinExistence type="predicted"/>
<accession>A0A6C0EA51</accession>
<protein>
    <submittedName>
        <fullName evidence="1">Uncharacterized protein</fullName>
    </submittedName>
</protein>
<organism evidence="1">
    <name type="scientific">viral metagenome</name>
    <dbReference type="NCBI Taxonomy" id="1070528"/>
    <lineage>
        <taxon>unclassified sequences</taxon>
        <taxon>metagenomes</taxon>
        <taxon>organismal metagenomes</taxon>
    </lineage>
</organism>
<evidence type="ECO:0000313" key="1">
    <source>
        <dbReference type="EMBL" id="QHT24265.1"/>
    </source>
</evidence>
<name>A0A6C0EA51_9ZZZZ</name>
<dbReference type="AlphaFoldDB" id="A0A6C0EA51"/>
<dbReference type="EMBL" id="MN739743">
    <property type="protein sequence ID" value="QHT24265.1"/>
    <property type="molecule type" value="Genomic_DNA"/>
</dbReference>
<sequence length="141" mass="15909">MGQIQAVSSRCVDVSNIPELAGPFTVLRSNGEEEDGWMLCKEPLEWNAVIDGCLDGAKLLSDKALASWDMHSREPRPTFTEHPWRIFTINRKTPSESGSLSAWRSLSKMRPTGMSLDDAVEWRRTVVEALDMLEYAVPRDE</sequence>